<gene>
    <name evidence="1" type="ORF">Clacol_001033</name>
</gene>
<comment type="caution">
    <text evidence="1">The sequence shown here is derived from an EMBL/GenBank/DDBJ whole genome shotgun (WGS) entry which is preliminary data.</text>
</comment>
<sequence>MLSYSNIDQVMRHISSSDPEKLQEEEKYHIRDRADALSKKWEHSSLEYFRSLSWDGLPDHDDQ</sequence>
<evidence type="ECO:0000313" key="1">
    <source>
        <dbReference type="EMBL" id="GJJ06837.1"/>
    </source>
</evidence>
<keyword evidence="2" id="KW-1185">Reference proteome</keyword>
<dbReference type="EMBL" id="BPWL01000001">
    <property type="protein sequence ID" value="GJJ06837.1"/>
    <property type="molecule type" value="Genomic_DNA"/>
</dbReference>
<organism evidence="1 2">
    <name type="scientific">Clathrus columnatus</name>
    <dbReference type="NCBI Taxonomy" id="1419009"/>
    <lineage>
        <taxon>Eukaryota</taxon>
        <taxon>Fungi</taxon>
        <taxon>Dikarya</taxon>
        <taxon>Basidiomycota</taxon>
        <taxon>Agaricomycotina</taxon>
        <taxon>Agaricomycetes</taxon>
        <taxon>Phallomycetidae</taxon>
        <taxon>Phallales</taxon>
        <taxon>Clathraceae</taxon>
        <taxon>Clathrus</taxon>
    </lineage>
</organism>
<name>A0AAV5A0B6_9AGAM</name>
<reference evidence="1" key="1">
    <citation type="submission" date="2021-10" db="EMBL/GenBank/DDBJ databases">
        <title>De novo Genome Assembly of Clathrus columnatus (Basidiomycota, Fungi) Using Illumina and Nanopore Sequence Data.</title>
        <authorList>
            <person name="Ogiso-Tanaka E."/>
            <person name="Itagaki H."/>
            <person name="Hosoya T."/>
            <person name="Hosaka K."/>
        </authorList>
    </citation>
    <scope>NUCLEOTIDE SEQUENCE</scope>
    <source>
        <strain evidence="1">MO-923</strain>
    </source>
</reference>
<protein>
    <submittedName>
        <fullName evidence="1">Uncharacterized protein</fullName>
    </submittedName>
</protein>
<dbReference type="AlphaFoldDB" id="A0AAV5A0B6"/>
<evidence type="ECO:0000313" key="2">
    <source>
        <dbReference type="Proteomes" id="UP001050691"/>
    </source>
</evidence>
<accession>A0AAV5A0B6</accession>
<proteinExistence type="predicted"/>
<dbReference type="Proteomes" id="UP001050691">
    <property type="component" value="Unassembled WGS sequence"/>
</dbReference>